<protein>
    <submittedName>
        <fullName evidence="2">Uncharacterized protein</fullName>
    </submittedName>
</protein>
<dbReference type="Proteomes" id="UP000501692">
    <property type="component" value="Chromosome"/>
</dbReference>
<dbReference type="AlphaFoldDB" id="A0A6H0FU01"/>
<name>A0A6H0FU01_ACIPI</name>
<sequence length="217" mass="24190">MKKLIFTLSLGTQSLFFTSNVQAGLTIPMGLTKSDSVHTFPETLRRDFWERLGIKAEAKGTATAIDEPNIGGNPTKFNYPVSSIVIGPKVKIVLGRAKGTVMVYSRIAEDGSLKSLTLSNFSIDYVHQYVLADATYGKDKSNLQLPIFTFNIEKPLKFHYQFPFGFKSDEKLNHLYLTPQAKTTYKEALALPEIAIPLLDLDFGTLTQNSSSKIRFN</sequence>
<evidence type="ECO:0000313" key="2">
    <source>
        <dbReference type="EMBL" id="QIT17802.1"/>
    </source>
</evidence>
<accession>A0A6H0FU01</accession>
<feature type="signal peptide" evidence="1">
    <location>
        <begin position="1"/>
        <end position="23"/>
    </location>
</feature>
<evidence type="ECO:0000313" key="3">
    <source>
        <dbReference type="Proteomes" id="UP000501692"/>
    </source>
</evidence>
<gene>
    <name evidence="2" type="ORF">G8E09_08780</name>
</gene>
<dbReference type="RefSeq" id="WP_167563484.1">
    <property type="nucleotide sequence ID" value="NZ_CP049806.1"/>
</dbReference>
<organism evidence="2 3">
    <name type="scientific">Acinetobacter pittii</name>
    <name type="common">Acinetobacter genomosp. 3</name>
    <dbReference type="NCBI Taxonomy" id="48296"/>
    <lineage>
        <taxon>Bacteria</taxon>
        <taxon>Pseudomonadati</taxon>
        <taxon>Pseudomonadota</taxon>
        <taxon>Gammaproteobacteria</taxon>
        <taxon>Moraxellales</taxon>
        <taxon>Moraxellaceae</taxon>
        <taxon>Acinetobacter</taxon>
        <taxon>Acinetobacter calcoaceticus/baumannii complex</taxon>
    </lineage>
</organism>
<proteinExistence type="predicted"/>
<feature type="chain" id="PRO_5026313452" evidence="1">
    <location>
        <begin position="24"/>
        <end position="217"/>
    </location>
</feature>
<keyword evidence="1" id="KW-0732">Signal</keyword>
<dbReference type="EMBL" id="CP049806">
    <property type="protein sequence ID" value="QIT17802.1"/>
    <property type="molecule type" value="Genomic_DNA"/>
</dbReference>
<evidence type="ECO:0000256" key="1">
    <source>
        <dbReference type="SAM" id="SignalP"/>
    </source>
</evidence>
<reference evidence="2 3" key="1">
    <citation type="submission" date="2020-03" db="EMBL/GenBank/DDBJ databases">
        <authorList>
            <person name="Zhang L."/>
            <person name="Han X."/>
            <person name="Chen Y."/>
            <person name="Yu Y."/>
        </authorList>
    </citation>
    <scope>NUCLEOTIDE SEQUENCE [LARGE SCALE GENOMIC DNA]</scope>
    <source>
        <strain evidence="2 3">A1254</strain>
    </source>
</reference>